<name>A0A7S2QDM3_9DINO</name>
<accession>A0A7S2QDM3</accession>
<reference evidence="1" key="1">
    <citation type="submission" date="2021-01" db="EMBL/GenBank/DDBJ databases">
        <authorList>
            <person name="Corre E."/>
            <person name="Pelletier E."/>
            <person name="Niang G."/>
            <person name="Scheremetjew M."/>
            <person name="Finn R."/>
            <person name="Kale V."/>
            <person name="Holt S."/>
            <person name="Cochrane G."/>
            <person name="Meng A."/>
            <person name="Brown T."/>
            <person name="Cohen L."/>
        </authorList>
    </citation>
    <scope>NUCLEOTIDE SEQUENCE</scope>
    <source>
        <strain evidence="1">RCC3387</strain>
    </source>
</reference>
<proteinExistence type="predicted"/>
<gene>
    <name evidence="1" type="ORF">BRAN1462_LOCUS57382</name>
</gene>
<sequence length="164" mass="18640">MWSYSEASKRLKVDICLGDDARNQGLPAEEKLLRYLMTRAGELGATHLWCRTRRTESGKVYAPDYMPRLGFESVPAEEQDREEWAAISGLSGGQQEEEREEYVQSLNTWLSGRGCDKYFHAANQWCRDMGAADIVEVADNKEDLADFLEEEHGMTAEERAQLVA</sequence>
<evidence type="ECO:0000313" key="1">
    <source>
        <dbReference type="EMBL" id="CAD9639560.1"/>
    </source>
</evidence>
<protein>
    <submittedName>
        <fullName evidence="1">Uncharacterized protein</fullName>
    </submittedName>
</protein>
<dbReference type="EMBL" id="HBGW01090421">
    <property type="protein sequence ID" value="CAD9639560.1"/>
    <property type="molecule type" value="Transcribed_RNA"/>
</dbReference>
<organism evidence="1">
    <name type="scientific">Zooxanthella nutricula</name>
    <dbReference type="NCBI Taxonomy" id="1333877"/>
    <lineage>
        <taxon>Eukaryota</taxon>
        <taxon>Sar</taxon>
        <taxon>Alveolata</taxon>
        <taxon>Dinophyceae</taxon>
        <taxon>Peridiniales</taxon>
        <taxon>Peridiniales incertae sedis</taxon>
        <taxon>Zooxanthella</taxon>
    </lineage>
</organism>
<dbReference type="AlphaFoldDB" id="A0A7S2QDM3"/>